<proteinExistence type="predicted"/>
<dbReference type="Gene3D" id="1.10.287.110">
    <property type="entry name" value="DnaJ domain"/>
    <property type="match status" value="1"/>
</dbReference>
<name>A0A956LVW3_UNCEI</name>
<dbReference type="FunFam" id="2.60.260.20:FF:000005">
    <property type="entry name" value="Chaperone protein dnaJ 1, mitochondrial"/>
    <property type="match status" value="1"/>
</dbReference>
<dbReference type="CDD" id="cd06257">
    <property type="entry name" value="DnaJ"/>
    <property type="match status" value="1"/>
</dbReference>
<feature type="region of interest" description="Disordered" evidence="6">
    <location>
        <begin position="84"/>
        <end position="107"/>
    </location>
</feature>
<reference evidence="8" key="2">
    <citation type="journal article" date="2021" name="Microbiome">
        <title>Successional dynamics and alternative stable states in a saline activated sludge microbial community over 9 years.</title>
        <authorList>
            <person name="Wang Y."/>
            <person name="Ye J."/>
            <person name="Ju F."/>
            <person name="Liu L."/>
            <person name="Boyd J.A."/>
            <person name="Deng Y."/>
            <person name="Parks D.H."/>
            <person name="Jiang X."/>
            <person name="Yin X."/>
            <person name="Woodcroft B.J."/>
            <person name="Tyson G.W."/>
            <person name="Hugenholtz P."/>
            <person name="Polz M.F."/>
            <person name="Zhang T."/>
        </authorList>
    </citation>
    <scope>NUCLEOTIDE SEQUENCE</scope>
    <source>
        <strain evidence="8">HKST-UBA01</strain>
    </source>
</reference>
<feature type="compositionally biased region" description="Low complexity" evidence="6">
    <location>
        <begin position="93"/>
        <end position="103"/>
    </location>
</feature>
<dbReference type="InterPro" id="IPR036869">
    <property type="entry name" value="J_dom_sf"/>
</dbReference>
<dbReference type="GO" id="GO:0051082">
    <property type="term" value="F:unfolded protein binding"/>
    <property type="evidence" value="ECO:0007669"/>
    <property type="project" value="InterPro"/>
</dbReference>
<dbReference type="Pfam" id="PF00226">
    <property type="entry name" value="DnaJ"/>
    <property type="match status" value="1"/>
</dbReference>
<evidence type="ECO:0000313" key="8">
    <source>
        <dbReference type="EMBL" id="MCA9726303.1"/>
    </source>
</evidence>
<evidence type="ECO:0000256" key="1">
    <source>
        <dbReference type="ARBA" id="ARBA00022723"/>
    </source>
</evidence>
<dbReference type="SMART" id="SM00271">
    <property type="entry name" value="DnaJ"/>
    <property type="match status" value="1"/>
</dbReference>
<dbReference type="GO" id="GO:0042026">
    <property type="term" value="P:protein refolding"/>
    <property type="evidence" value="ECO:0007669"/>
    <property type="project" value="TreeGrafter"/>
</dbReference>
<dbReference type="CDD" id="cd10747">
    <property type="entry name" value="DnaJ_C"/>
    <property type="match status" value="1"/>
</dbReference>
<protein>
    <submittedName>
        <fullName evidence="8">DnaJ domain-containing protein</fullName>
    </submittedName>
</protein>
<reference evidence="8" key="1">
    <citation type="submission" date="2020-04" db="EMBL/GenBank/DDBJ databases">
        <authorList>
            <person name="Zhang T."/>
        </authorList>
    </citation>
    <scope>NUCLEOTIDE SEQUENCE</scope>
    <source>
        <strain evidence="8">HKST-UBA01</strain>
    </source>
</reference>
<dbReference type="AlphaFoldDB" id="A0A956LVW3"/>
<evidence type="ECO:0000313" key="9">
    <source>
        <dbReference type="Proteomes" id="UP000697710"/>
    </source>
</evidence>
<dbReference type="PROSITE" id="PS50076">
    <property type="entry name" value="DNAJ_2"/>
    <property type="match status" value="1"/>
</dbReference>
<dbReference type="GO" id="GO:0005737">
    <property type="term" value="C:cytoplasm"/>
    <property type="evidence" value="ECO:0007669"/>
    <property type="project" value="TreeGrafter"/>
</dbReference>
<dbReference type="InterPro" id="IPR001623">
    <property type="entry name" value="DnaJ_domain"/>
</dbReference>
<dbReference type="InterPro" id="IPR018253">
    <property type="entry name" value="DnaJ_domain_CS"/>
</dbReference>
<keyword evidence="5" id="KW-0143">Chaperone</keyword>
<dbReference type="InterPro" id="IPR008971">
    <property type="entry name" value="HSP40/DnaJ_pept-bd"/>
</dbReference>
<evidence type="ECO:0000259" key="7">
    <source>
        <dbReference type="PROSITE" id="PS50076"/>
    </source>
</evidence>
<dbReference type="PROSITE" id="PS00636">
    <property type="entry name" value="DNAJ_1"/>
    <property type="match status" value="1"/>
</dbReference>
<keyword evidence="4" id="KW-0862">Zinc</keyword>
<dbReference type="GO" id="GO:0008270">
    <property type="term" value="F:zinc ion binding"/>
    <property type="evidence" value="ECO:0007669"/>
    <property type="project" value="UniProtKB-KW"/>
</dbReference>
<dbReference type="InterPro" id="IPR002939">
    <property type="entry name" value="DnaJ_C"/>
</dbReference>
<organism evidence="8 9">
    <name type="scientific">Eiseniibacteriota bacterium</name>
    <dbReference type="NCBI Taxonomy" id="2212470"/>
    <lineage>
        <taxon>Bacteria</taxon>
        <taxon>Candidatus Eiseniibacteriota</taxon>
    </lineage>
</organism>
<sequence length="318" mass="35883">MEFRDYYQDLGVTPDADEAAVKRAYRKLARQHHPDVNPDDKAAESRFKVVNEAYEVLRDSERRRKYDELRAQYQQWQKQGANGSFGWDRWQTGSGRRGSPGSPFRTAEGADRFEDLFEEDSPFSDFFRSIFGWQDTAQASRSSKRSRHGRDVEARVEITLVEAFAGAARSLQVDGRRIQARIPAGVRTGSRVRLQGQGETGRGTGQSGHLYLVVEVMPDPRFDVEGDDLLTDVPVDFYVATLGGEVRVPTLEGAVKLKIPAGTQSGRTFRLRGQGMPRAPRSKERGDLIARIEIVLPDGMSESEIRGLRELREKHRAE</sequence>
<dbReference type="Proteomes" id="UP000697710">
    <property type="component" value="Unassembled WGS sequence"/>
</dbReference>
<evidence type="ECO:0000256" key="4">
    <source>
        <dbReference type="ARBA" id="ARBA00022833"/>
    </source>
</evidence>
<keyword evidence="2" id="KW-0677">Repeat</keyword>
<gene>
    <name evidence="8" type="ORF">KC729_01375</name>
</gene>
<dbReference type="PRINTS" id="PR00625">
    <property type="entry name" value="JDOMAIN"/>
</dbReference>
<comment type="caution">
    <text evidence="8">The sequence shown here is derived from an EMBL/GenBank/DDBJ whole genome shotgun (WGS) entry which is preliminary data.</text>
</comment>
<accession>A0A956LVW3</accession>
<dbReference type="PANTHER" id="PTHR43096">
    <property type="entry name" value="DNAJ HOMOLOG 1, MITOCHONDRIAL-RELATED"/>
    <property type="match status" value="1"/>
</dbReference>
<dbReference type="EMBL" id="JAGQHR010000017">
    <property type="protein sequence ID" value="MCA9726303.1"/>
    <property type="molecule type" value="Genomic_DNA"/>
</dbReference>
<evidence type="ECO:0000256" key="6">
    <source>
        <dbReference type="SAM" id="MobiDB-lite"/>
    </source>
</evidence>
<evidence type="ECO:0000256" key="3">
    <source>
        <dbReference type="ARBA" id="ARBA00022771"/>
    </source>
</evidence>
<dbReference type="Pfam" id="PF01556">
    <property type="entry name" value="DnaJ_C"/>
    <property type="match status" value="1"/>
</dbReference>
<evidence type="ECO:0000256" key="2">
    <source>
        <dbReference type="ARBA" id="ARBA00022737"/>
    </source>
</evidence>
<evidence type="ECO:0000256" key="5">
    <source>
        <dbReference type="ARBA" id="ARBA00023186"/>
    </source>
</evidence>
<dbReference type="SUPFAM" id="SSF46565">
    <property type="entry name" value="Chaperone J-domain"/>
    <property type="match status" value="1"/>
</dbReference>
<dbReference type="Gene3D" id="2.60.260.20">
    <property type="entry name" value="Urease metallochaperone UreE, N-terminal domain"/>
    <property type="match status" value="2"/>
</dbReference>
<feature type="domain" description="J" evidence="7">
    <location>
        <begin position="5"/>
        <end position="70"/>
    </location>
</feature>
<keyword evidence="1" id="KW-0479">Metal-binding</keyword>
<keyword evidence="3" id="KW-0863">Zinc-finger</keyword>
<dbReference type="PANTHER" id="PTHR43096:SF48">
    <property type="entry name" value="CHAPERONE PROTEIN DNAJ"/>
    <property type="match status" value="1"/>
</dbReference>
<dbReference type="SUPFAM" id="SSF49493">
    <property type="entry name" value="HSP40/DnaJ peptide-binding domain"/>
    <property type="match status" value="2"/>
</dbReference>